<dbReference type="Pfam" id="PF01638">
    <property type="entry name" value="HxlR"/>
    <property type="match status" value="1"/>
</dbReference>
<evidence type="ECO:0000256" key="2">
    <source>
        <dbReference type="ARBA" id="ARBA00023125"/>
    </source>
</evidence>
<dbReference type="PANTHER" id="PTHR33204:SF18">
    <property type="entry name" value="TRANSCRIPTIONAL REGULATORY PROTEIN"/>
    <property type="match status" value="1"/>
</dbReference>
<evidence type="ECO:0000313" key="5">
    <source>
        <dbReference type="EMBL" id="KYC45318.1"/>
    </source>
</evidence>
<feature type="domain" description="HTH hxlR-type" evidence="4">
    <location>
        <begin position="4"/>
        <end position="106"/>
    </location>
</feature>
<dbReference type="Proteomes" id="UP000092403">
    <property type="component" value="Unassembled WGS sequence"/>
</dbReference>
<comment type="caution">
    <text evidence="6">The sequence shown here is derived from an EMBL/GenBank/DDBJ whole genome shotgun (WGS) entry which is preliminary data.</text>
</comment>
<dbReference type="EMBL" id="LNJC01000027">
    <property type="protein sequence ID" value="KYC49742.1"/>
    <property type="molecule type" value="Genomic_DNA"/>
</dbReference>
<dbReference type="AlphaFoldDB" id="A0A150IQH9"/>
<name>A0A150IQH9_9EURY</name>
<evidence type="ECO:0000313" key="6">
    <source>
        <dbReference type="EMBL" id="KYC47301.1"/>
    </source>
</evidence>
<proteinExistence type="predicted"/>
<dbReference type="Proteomes" id="UP000091929">
    <property type="component" value="Unassembled WGS sequence"/>
</dbReference>
<evidence type="ECO:0000313" key="7">
    <source>
        <dbReference type="EMBL" id="KYC49742.1"/>
    </source>
</evidence>
<organism evidence="6 8">
    <name type="scientific">Candidatus Methanofastidiosum methylothiophilum</name>
    <dbReference type="NCBI Taxonomy" id="1705564"/>
    <lineage>
        <taxon>Archaea</taxon>
        <taxon>Methanobacteriati</taxon>
        <taxon>Methanobacteriota</taxon>
        <taxon>Stenosarchaea group</taxon>
        <taxon>Candidatus Methanofastidiosia</taxon>
        <taxon>Candidatus Methanofastidiosales</taxon>
        <taxon>Candidatus Methanofastidiosaceae</taxon>
        <taxon>Candidatus Methanofastidiosum</taxon>
    </lineage>
</organism>
<sequence length="121" mass="14055">MTECTIYNTLDIVGKKWSLLILLELYRGKSKEKRFNELKRGLRGITPKILSLRLSELENQGLINKKIDNSNVPVKCEYSLTESGEDFIHIIQEIKEWGLKWKFNNNACSVTYCKQCELALD</sequence>
<dbReference type="Gene3D" id="1.10.10.10">
    <property type="entry name" value="Winged helix-like DNA-binding domain superfamily/Winged helix DNA-binding domain"/>
    <property type="match status" value="1"/>
</dbReference>
<evidence type="ECO:0000313" key="9">
    <source>
        <dbReference type="Proteomes" id="UP000092401"/>
    </source>
</evidence>
<dbReference type="InterPro" id="IPR036390">
    <property type="entry name" value="WH_DNA-bd_sf"/>
</dbReference>
<dbReference type="PROSITE" id="PS51118">
    <property type="entry name" value="HTH_HXLR"/>
    <property type="match status" value="1"/>
</dbReference>
<evidence type="ECO:0000256" key="3">
    <source>
        <dbReference type="ARBA" id="ARBA00023163"/>
    </source>
</evidence>
<dbReference type="InterPro" id="IPR002577">
    <property type="entry name" value="HTH_HxlR"/>
</dbReference>
<dbReference type="EMBL" id="LNGF01000027">
    <property type="protein sequence ID" value="KYC47301.1"/>
    <property type="molecule type" value="Genomic_DNA"/>
</dbReference>
<dbReference type="GO" id="GO:0003677">
    <property type="term" value="F:DNA binding"/>
    <property type="evidence" value="ECO:0007669"/>
    <property type="project" value="UniProtKB-KW"/>
</dbReference>
<protein>
    <submittedName>
        <fullName evidence="6">HxlR-like helix-turn-helix</fullName>
    </submittedName>
</protein>
<evidence type="ECO:0000259" key="4">
    <source>
        <dbReference type="PROSITE" id="PS51118"/>
    </source>
</evidence>
<reference evidence="8 9" key="1">
    <citation type="journal article" date="2016" name="ISME J.">
        <title>Chasing the elusive Euryarchaeota class WSA2: genomes reveal a uniquely fastidious methyl-reducing methanogen.</title>
        <authorList>
            <person name="Nobu M.K."/>
            <person name="Narihiro T."/>
            <person name="Kuroda K."/>
            <person name="Mei R."/>
            <person name="Liu W.T."/>
        </authorList>
    </citation>
    <scope>NUCLEOTIDE SEQUENCE [LARGE SCALE GENOMIC DNA]</scope>
    <source>
        <strain evidence="5">B03fssc0709_Meth_Bin005</strain>
        <strain evidence="6">B15fssc0709_Meth_Bin003</strain>
        <strain evidence="7">BMIXfssc0709_Meth_Bin006</strain>
    </source>
</reference>
<dbReference type="SUPFAM" id="SSF46785">
    <property type="entry name" value="Winged helix' DNA-binding domain"/>
    <property type="match status" value="1"/>
</dbReference>
<evidence type="ECO:0000313" key="8">
    <source>
        <dbReference type="Proteomes" id="UP000091929"/>
    </source>
</evidence>
<accession>A0A150IQH9</accession>
<keyword evidence="1" id="KW-0805">Transcription regulation</keyword>
<dbReference type="InterPro" id="IPR036388">
    <property type="entry name" value="WH-like_DNA-bd_sf"/>
</dbReference>
<accession>A0A150IXX9</accession>
<keyword evidence="2" id="KW-0238">DNA-binding</keyword>
<dbReference type="PANTHER" id="PTHR33204">
    <property type="entry name" value="TRANSCRIPTIONAL REGULATOR, MARR FAMILY"/>
    <property type="match status" value="1"/>
</dbReference>
<gene>
    <name evidence="5" type="ORF">APG10_00960</name>
    <name evidence="6" type="ORF">APG11_01275</name>
    <name evidence="7" type="ORF">APG12_01264</name>
</gene>
<dbReference type="EMBL" id="LNGE01000022">
    <property type="protein sequence ID" value="KYC45318.1"/>
    <property type="molecule type" value="Genomic_DNA"/>
</dbReference>
<keyword evidence="3" id="KW-0804">Transcription</keyword>
<accession>A0A150IK67</accession>
<dbReference type="Proteomes" id="UP000092401">
    <property type="component" value="Unassembled WGS sequence"/>
</dbReference>
<evidence type="ECO:0000256" key="1">
    <source>
        <dbReference type="ARBA" id="ARBA00023015"/>
    </source>
</evidence>